<dbReference type="EMBL" id="SMAH01000013">
    <property type="protein sequence ID" value="TCS96137.1"/>
    <property type="molecule type" value="Genomic_DNA"/>
</dbReference>
<dbReference type="SUPFAM" id="SSF63829">
    <property type="entry name" value="Calcium-dependent phosphotriesterase"/>
    <property type="match status" value="1"/>
</dbReference>
<evidence type="ECO:0000256" key="1">
    <source>
        <dbReference type="ARBA" id="ARBA00008853"/>
    </source>
</evidence>
<evidence type="ECO:0000313" key="5">
    <source>
        <dbReference type="EMBL" id="TSE21157.1"/>
    </source>
</evidence>
<dbReference type="AlphaFoldDB" id="A0A4V2UVQ7"/>
<keyword evidence="5" id="KW-0378">Hydrolase</keyword>
<accession>A0A4V2UVQ7</accession>
<evidence type="ECO:0000313" key="6">
    <source>
        <dbReference type="Proteomes" id="UP000295536"/>
    </source>
</evidence>
<evidence type="ECO:0000313" key="4">
    <source>
        <dbReference type="EMBL" id="TCS96137.1"/>
    </source>
</evidence>
<keyword evidence="7" id="KW-1185">Reference proteome</keyword>
<dbReference type="Proteomes" id="UP000295536">
    <property type="component" value="Unassembled WGS sequence"/>
</dbReference>
<dbReference type="PRINTS" id="PR01790">
    <property type="entry name" value="SMP30FAMILY"/>
</dbReference>
<dbReference type="InterPro" id="IPR011042">
    <property type="entry name" value="6-blade_b-propeller_TolB-like"/>
</dbReference>
<dbReference type="GO" id="GO:0005509">
    <property type="term" value="F:calcium ion binding"/>
    <property type="evidence" value="ECO:0007669"/>
    <property type="project" value="TreeGrafter"/>
</dbReference>
<dbReference type="PANTHER" id="PTHR10907:SF47">
    <property type="entry name" value="REGUCALCIN"/>
    <property type="match status" value="1"/>
</dbReference>
<organism evidence="4 6">
    <name type="scientific">Tepidimonas ignava</name>
    <dbReference type="NCBI Taxonomy" id="114249"/>
    <lineage>
        <taxon>Bacteria</taxon>
        <taxon>Pseudomonadati</taxon>
        <taxon>Pseudomonadota</taxon>
        <taxon>Betaproteobacteria</taxon>
        <taxon>Burkholderiales</taxon>
        <taxon>Tepidimonas</taxon>
    </lineage>
</organism>
<feature type="binding site" evidence="2">
    <location>
        <position position="108"/>
    </location>
    <ligand>
        <name>substrate</name>
    </ligand>
</feature>
<name>A0A4V2UVQ7_9BURK</name>
<dbReference type="EC" id="3.1.1.99" evidence="5"/>
<dbReference type="OrthoDB" id="241638at2"/>
<dbReference type="InterPro" id="IPR013658">
    <property type="entry name" value="SGL"/>
</dbReference>
<comment type="caution">
    <text evidence="4">The sequence shown here is derived from an EMBL/GenBank/DDBJ whole genome shotgun (WGS) entry which is preliminary data.</text>
</comment>
<dbReference type="GO" id="GO:0004341">
    <property type="term" value="F:gluconolactonase activity"/>
    <property type="evidence" value="ECO:0007669"/>
    <property type="project" value="TreeGrafter"/>
</dbReference>
<gene>
    <name evidence="4" type="ORF">EDC36_11395</name>
    <name evidence="5" type="ORF">Tigna_01795</name>
</gene>
<dbReference type="GO" id="GO:0019853">
    <property type="term" value="P:L-ascorbic acid biosynthetic process"/>
    <property type="evidence" value="ECO:0007669"/>
    <property type="project" value="TreeGrafter"/>
</dbReference>
<reference evidence="5 7" key="2">
    <citation type="submission" date="2019-07" db="EMBL/GenBank/DDBJ databases">
        <title>Tepidimonas ignava SPS-1037 draft genome.</title>
        <authorList>
            <person name="Da Costa M.S."/>
            <person name="Froufe H.J.C."/>
            <person name="Egas C."/>
            <person name="Albuquerque L."/>
        </authorList>
    </citation>
    <scope>NUCLEOTIDE SEQUENCE [LARGE SCALE GENOMIC DNA]</scope>
    <source>
        <strain evidence="5 7">SPS-1037</strain>
    </source>
</reference>
<evidence type="ECO:0000259" key="3">
    <source>
        <dbReference type="Pfam" id="PF08450"/>
    </source>
</evidence>
<evidence type="ECO:0000256" key="2">
    <source>
        <dbReference type="PIRSR" id="PIRSR605511-2"/>
    </source>
</evidence>
<dbReference type="PANTHER" id="PTHR10907">
    <property type="entry name" value="REGUCALCIN"/>
    <property type="match status" value="1"/>
</dbReference>
<proteinExistence type="inferred from homology"/>
<dbReference type="Pfam" id="PF08450">
    <property type="entry name" value="SGL"/>
    <property type="match status" value="1"/>
</dbReference>
<comment type="similarity">
    <text evidence="1">Belongs to the SMP-30/CGR1 family.</text>
</comment>
<protein>
    <submittedName>
        <fullName evidence="5">6-deoxy-6-sulfogluconolactonase</fullName>
        <ecNumber evidence="5">3.1.1.99</ecNumber>
    </submittedName>
    <submittedName>
        <fullName evidence="4">Sugar lactone lactonase YvrE</fullName>
    </submittedName>
</protein>
<dbReference type="EMBL" id="VJNC01000011">
    <property type="protein sequence ID" value="TSE21157.1"/>
    <property type="molecule type" value="Genomic_DNA"/>
</dbReference>
<sequence length="310" mass="33360">MSAAPTPNATDGWTVLTEPLTAWGSSPVWRGIEDRLYWLDTSVGRVWRLHVPSGRAEAWDLPQPASALVPARQGGWVLVLRDSIHHATQWRMPTQRLAQAPFDTRLQRFAAAQCDPWGRLWVGTRGEGTALGTGGALYCLRPRDRVHPELALARAGVGTTDGLAFGTDGRMLYRCDTAAAALHTLPLISGGHWPVQLGMPLPLWRPDAGEPMPGRPSAVAVDSAGRCWVALHEGARVVCLSPSGQVVAELPLPACCPTGLCFGGRDLRTLFVVTSRQHRTAEELASHPASGAVLAHPMPIPGLPPATYWD</sequence>
<dbReference type="RefSeq" id="WP_132963224.1">
    <property type="nucleotide sequence ID" value="NZ_JBKBMZ010000013.1"/>
</dbReference>
<dbReference type="Proteomes" id="UP000315577">
    <property type="component" value="Unassembled WGS sequence"/>
</dbReference>
<feature type="domain" description="SMP-30/Gluconolactonase/LRE-like region" evidence="3">
    <location>
        <begin position="23"/>
        <end position="275"/>
    </location>
</feature>
<reference evidence="4 6" key="1">
    <citation type="submission" date="2019-03" db="EMBL/GenBank/DDBJ databases">
        <title>Genomic Encyclopedia of Type Strains, Phase IV (KMG-IV): sequencing the most valuable type-strain genomes for metagenomic binning, comparative biology and taxonomic classification.</title>
        <authorList>
            <person name="Goeker M."/>
        </authorList>
    </citation>
    <scope>NUCLEOTIDE SEQUENCE [LARGE SCALE GENOMIC DNA]</scope>
    <source>
        <strain evidence="4 6">DSM 12034</strain>
    </source>
</reference>
<dbReference type="Gene3D" id="2.120.10.30">
    <property type="entry name" value="TolB, C-terminal domain"/>
    <property type="match status" value="1"/>
</dbReference>
<evidence type="ECO:0000313" key="7">
    <source>
        <dbReference type="Proteomes" id="UP000315577"/>
    </source>
</evidence>
<dbReference type="InterPro" id="IPR005511">
    <property type="entry name" value="SMP-30"/>
</dbReference>